<evidence type="ECO:0000259" key="1">
    <source>
        <dbReference type="Pfam" id="PF00149"/>
    </source>
</evidence>
<reference evidence="3" key="1">
    <citation type="submission" date="2010-12" db="EMBL/GenBank/DDBJ databases">
        <title>Complete sequence of chromosome 1 of Asticcacaulis excentricus CB 48.</title>
        <authorList>
            <consortium name="US DOE Joint Genome Institute"/>
            <person name="Lucas S."/>
            <person name="Copeland A."/>
            <person name="Lapidus A."/>
            <person name="Cheng J.-F."/>
            <person name="Bruce D."/>
            <person name="Goodwin L."/>
            <person name="Pitluck S."/>
            <person name="Teshima H."/>
            <person name="Davenport K."/>
            <person name="Detter J.C."/>
            <person name="Han C."/>
            <person name="Tapia R."/>
            <person name="Land M."/>
            <person name="Hauser L."/>
            <person name="Jeffries C."/>
            <person name="Kyrpides N."/>
            <person name="Ivanova N."/>
            <person name="Ovchinnikova G."/>
            <person name="Brun Y.V."/>
            <person name="Woyke T."/>
        </authorList>
    </citation>
    <scope>NUCLEOTIDE SEQUENCE [LARGE SCALE GENOMIC DNA]</scope>
    <source>
        <strain evidence="3">ATCC 15261 / DSM 4724 / KCTC 12464 / NCIMB 9791 / VKM B-1370 / CB 48</strain>
    </source>
</reference>
<dbReference type="InterPro" id="IPR004843">
    <property type="entry name" value="Calcineurin-like_PHP"/>
</dbReference>
<protein>
    <submittedName>
        <fullName evidence="2">Metallophosphoesterase</fullName>
    </submittedName>
</protein>
<dbReference type="eggNOG" id="COG0639">
    <property type="taxonomic scope" value="Bacteria"/>
</dbReference>
<dbReference type="PANTHER" id="PTHR42850:SF4">
    <property type="entry name" value="ZINC-DEPENDENT ENDOPOLYPHOSPHATASE"/>
    <property type="match status" value="1"/>
</dbReference>
<gene>
    <name evidence="2" type="ordered locus">Astex_2221</name>
</gene>
<dbReference type="InterPro" id="IPR029052">
    <property type="entry name" value="Metallo-depent_PP-like"/>
</dbReference>
<dbReference type="InterPro" id="IPR050126">
    <property type="entry name" value="Ap4A_hydrolase"/>
</dbReference>
<evidence type="ECO:0000313" key="2">
    <source>
        <dbReference type="EMBL" id="ADU13877.1"/>
    </source>
</evidence>
<dbReference type="CDD" id="cd00144">
    <property type="entry name" value="MPP_PPP_family"/>
    <property type="match status" value="1"/>
</dbReference>
<dbReference type="RefSeq" id="WP_013479705.1">
    <property type="nucleotide sequence ID" value="NC_014816.1"/>
</dbReference>
<keyword evidence="3" id="KW-1185">Reference proteome</keyword>
<evidence type="ECO:0000313" key="3">
    <source>
        <dbReference type="Proteomes" id="UP000001492"/>
    </source>
</evidence>
<feature type="domain" description="Calcineurin-like phosphoesterase" evidence="1">
    <location>
        <begin position="27"/>
        <end position="217"/>
    </location>
</feature>
<dbReference type="Gene3D" id="3.60.21.10">
    <property type="match status" value="1"/>
</dbReference>
<dbReference type="GO" id="GO:0005737">
    <property type="term" value="C:cytoplasm"/>
    <property type="evidence" value="ECO:0007669"/>
    <property type="project" value="TreeGrafter"/>
</dbReference>
<dbReference type="Proteomes" id="UP000001492">
    <property type="component" value="Chromosome 1"/>
</dbReference>
<dbReference type="GO" id="GO:0016791">
    <property type="term" value="F:phosphatase activity"/>
    <property type="evidence" value="ECO:0007669"/>
    <property type="project" value="TreeGrafter"/>
</dbReference>
<dbReference type="Pfam" id="PF00149">
    <property type="entry name" value="Metallophos"/>
    <property type="match status" value="1"/>
</dbReference>
<proteinExistence type="predicted"/>
<dbReference type="GO" id="GO:0008803">
    <property type="term" value="F:bis(5'-nucleosyl)-tetraphosphatase (symmetrical) activity"/>
    <property type="evidence" value="ECO:0007669"/>
    <property type="project" value="TreeGrafter"/>
</dbReference>
<sequence>MRLLPFPRDISFRSNEQDPAIDVLTYAIGDIHGRFDLFKKLVQTIKADAARFDGKCRVVLLGDYIDRGPESKKCLDGVIAMHRQPWCNTIALKGNHEQVMIDFLEDPLAGSAWLKFGGLETLRSYGISPESAEPDEAELEALHWKLNLAVPAIQRKLLRSLKLSYEAGDYFFVHAGVDPRRDRETQTEETLLWIRDAFLKVERACSKSVVHGHTPSDTYTDTRWRIGVDTGAYATGVLTAVRLNGTQRHFIQVR</sequence>
<dbReference type="KEGG" id="aex:Astex_2221"/>
<dbReference type="AlphaFoldDB" id="E8RMC6"/>
<dbReference type="EMBL" id="CP002395">
    <property type="protein sequence ID" value="ADU13877.1"/>
    <property type="molecule type" value="Genomic_DNA"/>
</dbReference>
<dbReference type="PANTHER" id="PTHR42850">
    <property type="entry name" value="METALLOPHOSPHOESTERASE"/>
    <property type="match status" value="1"/>
</dbReference>
<dbReference type="HOGENOM" id="CLU_023125_4_1_5"/>
<name>E8RMC6_ASTEC</name>
<dbReference type="GO" id="GO:0110154">
    <property type="term" value="P:RNA decapping"/>
    <property type="evidence" value="ECO:0007669"/>
    <property type="project" value="TreeGrafter"/>
</dbReference>
<accession>E8RMC6</accession>
<dbReference type="OrthoDB" id="9807890at2"/>
<organism evidence="2 3">
    <name type="scientific">Asticcacaulis excentricus (strain ATCC 15261 / DSM 4724 / KCTC 12464 / NCIMB 9791 / VKM B-1370 / CB 48)</name>
    <dbReference type="NCBI Taxonomy" id="573065"/>
    <lineage>
        <taxon>Bacteria</taxon>
        <taxon>Pseudomonadati</taxon>
        <taxon>Pseudomonadota</taxon>
        <taxon>Alphaproteobacteria</taxon>
        <taxon>Caulobacterales</taxon>
        <taxon>Caulobacteraceae</taxon>
        <taxon>Asticcacaulis</taxon>
    </lineage>
</organism>
<dbReference type="SUPFAM" id="SSF56300">
    <property type="entry name" value="Metallo-dependent phosphatases"/>
    <property type="match status" value="1"/>
</dbReference>
<dbReference type="STRING" id="573065.Astex_2221"/>